<sequence length="89" mass="10146">MKKKNKDGYDEMYNETSNTAAGINTPKDHESFGPIDMVSDAVGEIVDKVQHTFDGHESSDAMDDLNETDEPDRQTDSTELRQRHDRHSY</sequence>
<organism evidence="2 3">
    <name type="scientific">Paenibacillus sacheonensis</name>
    <dbReference type="NCBI Taxonomy" id="742054"/>
    <lineage>
        <taxon>Bacteria</taxon>
        <taxon>Bacillati</taxon>
        <taxon>Bacillota</taxon>
        <taxon>Bacilli</taxon>
        <taxon>Bacillales</taxon>
        <taxon>Paenibacillaceae</taxon>
        <taxon>Paenibacillus</taxon>
    </lineage>
</organism>
<dbReference type="RefSeq" id="WP_161702831.1">
    <property type="nucleotide sequence ID" value="NZ_JAAAMU010000016.1"/>
</dbReference>
<feature type="compositionally biased region" description="Acidic residues" evidence="1">
    <location>
        <begin position="60"/>
        <end position="70"/>
    </location>
</feature>
<evidence type="ECO:0000313" key="2">
    <source>
        <dbReference type="EMBL" id="NBC72150.1"/>
    </source>
</evidence>
<accession>A0A7X5C391</accession>
<reference evidence="2 3" key="1">
    <citation type="submission" date="2020-01" db="EMBL/GenBank/DDBJ databases">
        <title>Paenibacillus soybeanensis sp. nov. isolated from the nodules of soybean (Glycine max(L.) Merr).</title>
        <authorList>
            <person name="Wang H."/>
        </authorList>
    </citation>
    <scope>NUCLEOTIDE SEQUENCE [LARGE SCALE GENOMIC DNA]</scope>
    <source>
        <strain evidence="2 3">DSM 23054</strain>
    </source>
</reference>
<feature type="region of interest" description="Disordered" evidence="1">
    <location>
        <begin position="1"/>
        <end position="35"/>
    </location>
</feature>
<proteinExistence type="predicted"/>
<feature type="compositionally biased region" description="Basic and acidic residues" evidence="1">
    <location>
        <begin position="49"/>
        <end position="59"/>
    </location>
</feature>
<feature type="compositionally biased region" description="Basic and acidic residues" evidence="1">
    <location>
        <begin position="71"/>
        <end position="89"/>
    </location>
</feature>
<dbReference type="Proteomes" id="UP000558113">
    <property type="component" value="Unassembled WGS sequence"/>
</dbReference>
<dbReference type="OrthoDB" id="2624306at2"/>
<name>A0A7X5C391_9BACL</name>
<dbReference type="EMBL" id="JAAAMU010000016">
    <property type="protein sequence ID" value="NBC72150.1"/>
    <property type="molecule type" value="Genomic_DNA"/>
</dbReference>
<evidence type="ECO:0000313" key="3">
    <source>
        <dbReference type="Proteomes" id="UP000558113"/>
    </source>
</evidence>
<evidence type="ECO:0000256" key="1">
    <source>
        <dbReference type="SAM" id="MobiDB-lite"/>
    </source>
</evidence>
<gene>
    <name evidence="2" type="ORF">GT003_24395</name>
</gene>
<keyword evidence="3" id="KW-1185">Reference proteome</keyword>
<dbReference type="AlphaFoldDB" id="A0A7X5C391"/>
<protein>
    <submittedName>
        <fullName evidence="2">Uncharacterized protein</fullName>
    </submittedName>
</protein>
<comment type="caution">
    <text evidence="2">The sequence shown here is derived from an EMBL/GenBank/DDBJ whole genome shotgun (WGS) entry which is preliminary data.</text>
</comment>
<feature type="region of interest" description="Disordered" evidence="1">
    <location>
        <begin position="49"/>
        <end position="89"/>
    </location>
</feature>